<proteinExistence type="predicted"/>
<protein>
    <submittedName>
        <fullName evidence="1">Uncharacterized protein</fullName>
    </submittedName>
</protein>
<comment type="caution">
    <text evidence="1">The sequence shown here is derived from an EMBL/GenBank/DDBJ whole genome shotgun (WGS) entry which is preliminary data.</text>
</comment>
<reference evidence="1 2" key="2">
    <citation type="journal article" date="2022" name="Mol. Ecol. Resour.">
        <title>The genomes of chicory, endive, great burdock and yacon provide insights into Asteraceae paleo-polyploidization history and plant inulin production.</title>
        <authorList>
            <person name="Fan W."/>
            <person name="Wang S."/>
            <person name="Wang H."/>
            <person name="Wang A."/>
            <person name="Jiang F."/>
            <person name="Liu H."/>
            <person name="Zhao H."/>
            <person name="Xu D."/>
            <person name="Zhang Y."/>
        </authorList>
    </citation>
    <scope>NUCLEOTIDE SEQUENCE [LARGE SCALE GENOMIC DNA]</scope>
    <source>
        <strain evidence="2">cv. Niubang</strain>
    </source>
</reference>
<sequence>MTKRGRRPKMRLSGRSLRLSLYLGDQVQSVKAPQTFEAKNRPYIVVVTAEEENEYSVYVEITLIVPFISEAMSTTPAPIVTEVNDEDEEAKDDEELKIPDPGADLGRDENDDDNDDDDFFIQHILSTYVKGISINEPQQREAL</sequence>
<dbReference type="EMBL" id="CM042048">
    <property type="protein sequence ID" value="KAI3758350.1"/>
    <property type="molecule type" value="Genomic_DNA"/>
</dbReference>
<organism evidence="1 2">
    <name type="scientific">Arctium lappa</name>
    <name type="common">Greater burdock</name>
    <name type="synonym">Lappa major</name>
    <dbReference type="NCBI Taxonomy" id="4217"/>
    <lineage>
        <taxon>Eukaryota</taxon>
        <taxon>Viridiplantae</taxon>
        <taxon>Streptophyta</taxon>
        <taxon>Embryophyta</taxon>
        <taxon>Tracheophyta</taxon>
        <taxon>Spermatophyta</taxon>
        <taxon>Magnoliopsida</taxon>
        <taxon>eudicotyledons</taxon>
        <taxon>Gunneridae</taxon>
        <taxon>Pentapetalae</taxon>
        <taxon>asterids</taxon>
        <taxon>campanulids</taxon>
        <taxon>Asterales</taxon>
        <taxon>Asteraceae</taxon>
        <taxon>Carduoideae</taxon>
        <taxon>Cardueae</taxon>
        <taxon>Arctiinae</taxon>
        <taxon>Arctium</taxon>
    </lineage>
</organism>
<reference evidence="2" key="1">
    <citation type="journal article" date="2022" name="Mol. Ecol. Resour.">
        <title>The genomes of chicory, endive, great burdock and yacon provide insights into Asteraceae palaeo-polyploidization history and plant inulin production.</title>
        <authorList>
            <person name="Fan W."/>
            <person name="Wang S."/>
            <person name="Wang H."/>
            <person name="Wang A."/>
            <person name="Jiang F."/>
            <person name="Liu H."/>
            <person name="Zhao H."/>
            <person name="Xu D."/>
            <person name="Zhang Y."/>
        </authorList>
    </citation>
    <scope>NUCLEOTIDE SEQUENCE [LARGE SCALE GENOMIC DNA]</scope>
    <source>
        <strain evidence="2">cv. Niubang</strain>
    </source>
</reference>
<evidence type="ECO:0000313" key="2">
    <source>
        <dbReference type="Proteomes" id="UP001055879"/>
    </source>
</evidence>
<name>A0ACB9EI02_ARCLA</name>
<keyword evidence="2" id="KW-1185">Reference proteome</keyword>
<evidence type="ECO:0000313" key="1">
    <source>
        <dbReference type="EMBL" id="KAI3758350.1"/>
    </source>
</evidence>
<gene>
    <name evidence="1" type="ORF">L6452_05910</name>
</gene>
<dbReference type="Proteomes" id="UP001055879">
    <property type="component" value="Linkage Group LG02"/>
</dbReference>
<accession>A0ACB9EI02</accession>